<sequence>MFLLRNQTGRPTSTSSPTISANDPSPSLSDIYNLLLQLTHTQAQLASELASVKQSLHTQSSIQDIHSTRLSFLETQATNNHRQVMHEIEKLQNSTKKHYTRLTSLPMDVVGRIMSWIDPVEVWQFRALSKGFRDLLSSNGFATLLVSRRVPTVDRSITRSKKPTLSDRIFVDTPAIYQVEYARKAYSHLISLCWNDYDGPKFNTSIPGAWLRHLKNLTELKWIYCNWTGPIPREMGDLINLKTLELSHNHLSGEIPSELWNLVNLEVLELNNTGLTGRLPPDLGKLTSLVKLYIWDSEMTGPIPSEIGNLQNLNELFLVLQENSEVRTVIPPELGRLTKLMLLNLASCHLVGCIPRELGQLASLRHMYLDENRLGGNVPIELAALELEECDLSNNAGLNFSFDAPAGWRI</sequence>
<dbReference type="Gene3D" id="3.80.10.10">
    <property type="entry name" value="Ribonuclease Inhibitor"/>
    <property type="match status" value="1"/>
</dbReference>
<dbReference type="EMBL" id="MCGO01000013">
    <property type="protein sequence ID" value="ORY47829.1"/>
    <property type="molecule type" value="Genomic_DNA"/>
</dbReference>
<evidence type="ECO:0000256" key="8">
    <source>
        <dbReference type="ARBA" id="ARBA00023170"/>
    </source>
</evidence>
<organism evidence="12 13">
    <name type="scientific">Rhizoclosmatium globosum</name>
    <dbReference type="NCBI Taxonomy" id="329046"/>
    <lineage>
        <taxon>Eukaryota</taxon>
        <taxon>Fungi</taxon>
        <taxon>Fungi incertae sedis</taxon>
        <taxon>Chytridiomycota</taxon>
        <taxon>Chytridiomycota incertae sedis</taxon>
        <taxon>Chytridiomycetes</taxon>
        <taxon>Chytridiales</taxon>
        <taxon>Chytriomycetaceae</taxon>
        <taxon>Rhizoclosmatium</taxon>
    </lineage>
</organism>
<dbReference type="PANTHER" id="PTHR27000:SF642">
    <property type="entry name" value="INACTIVE LEUCINE-RICH REPEAT RECEPTOR KINASE XIAO-RELATED"/>
    <property type="match status" value="1"/>
</dbReference>
<dbReference type="InterPro" id="IPR055414">
    <property type="entry name" value="LRR_R13L4/SHOC2-like"/>
</dbReference>
<gene>
    <name evidence="12" type="ORF">BCR33DRAFT_80093</name>
</gene>
<keyword evidence="5" id="KW-0677">Repeat</keyword>
<evidence type="ECO:0000259" key="11">
    <source>
        <dbReference type="PROSITE" id="PS50181"/>
    </source>
</evidence>
<keyword evidence="9" id="KW-0325">Glycoprotein</keyword>
<comment type="caution">
    <text evidence="12">The sequence shown here is derived from an EMBL/GenBank/DDBJ whole genome shotgun (WGS) entry which is preliminary data.</text>
</comment>
<evidence type="ECO:0000313" key="12">
    <source>
        <dbReference type="EMBL" id="ORY47829.1"/>
    </source>
</evidence>
<name>A0A1Y2CLD4_9FUNG</name>
<accession>A0A1Y2CLD4</accession>
<keyword evidence="13" id="KW-1185">Reference proteome</keyword>
<keyword evidence="3" id="KW-0812">Transmembrane</keyword>
<dbReference type="PANTHER" id="PTHR27000">
    <property type="entry name" value="LEUCINE-RICH REPEAT RECEPTOR-LIKE PROTEIN KINASE FAMILY PROTEIN-RELATED"/>
    <property type="match status" value="1"/>
</dbReference>
<keyword evidence="8" id="KW-0675">Receptor</keyword>
<comment type="subcellular location">
    <subcellularLocation>
        <location evidence="1">Membrane</location>
        <topology evidence="1">Single-pass membrane protein</topology>
    </subcellularLocation>
</comment>
<evidence type="ECO:0000256" key="5">
    <source>
        <dbReference type="ARBA" id="ARBA00022737"/>
    </source>
</evidence>
<dbReference type="InterPro" id="IPR001810">
    <property type="entry name" value="F-box_dom"/>
</dbReference>
<evidence type="ECO:0000256" key="3">
    <source>
        <dbReference type="ARBA" id="ARBA00022692"/>
    </source>
</evidence>
<evidence type="ECO:0000313" key="13">
    <source>
        <dbReference type="Proteomes" id="UP000193642"/>
    </source>
</evidence>
<dbReference type="FunFam" id="3.80.10.10:FF:000041">
    <property type="entry name" value="LRR receptor-like serine/threonine-protein kinase ERECTA"/>
    <property type="match status" value="1"/>
</dbReference>
<keyword evidence="4" id="KW-0732">Signal</keyword>
<reference evidence="12 13" key="1">
    <citation type="submission" date="2016-07" db="EMBL/GenBank/DDBJ databases">
        <title>Pervasive Adenine N6-methylation of Active Genes in Fungi.</title>
        <authorList>
            <consortium name="DOE Joint Genome Institute"/>
            <person name="Mondo S.J."/>
            <person name="Dannebaum R.O."/>
            <person name="Kuo R.C."/>
            <person name="Labutti K."/>
            <person name="Haridas S."/>
            <person name="Kuo A."/>
            <person name="Salamov A."/>
            <person name="Ahrendt S.R."/>
            <person name="Lipzen A."/>
            <person name="Sullivan W."/>
            <person name="Andreopoulos W.B."/>
            <person name="Clum A."/>
            <person name="Lindquist E."/>
            <person name="Daum C."/>
            <person name="Ramamoorthy G.K."/>
            <person name="Gryganskyi A."/>
            <person name="Culley D."/>
            <person name="Magnuson J.K."/>
            <person name="James T.Y."/>
            <person name="O'Malley M.A."/>
            <person name="Stajich J.E."/>
            <person name="Spatafora J.W."/>
            <person name="Visel A."/>
            <person name="Grigoriev I.V."/>
        </authorList>
    </citation>
    <scope>NUCLEOTIDE SEQUENCE [LARGE SCALE GENOMIC DNA]</scope>
    <source>
        <strain evidence="12 13">JEL800</strain>
    </source>
</reference>
<dbReference type="OrthoDB" id="676979at2759"/>
<dbReference type="Pfam" id="PF00646">
    <property type="entry name" value="F-box"/>
    <property type="match status" value="1"/>
</dbReference>
<evidence type="ECO:0000256" key="6">
    <source>
        <dbReference type="ARBA" id="ARBA00022989"/>
    </source>
</evidence>
<dbReference type="InterPro" id="IPR032675">
    <property type="entry name" value="LRR_dom_sf"/>
</dbReference>
<evidence type="ECO:0000256" key="7">
    <source>
        <dbReference type="ARBA" id="ARBA00023136"/>
    </source>
</evidence>
<evidence type="ECO:0000256" key="2">
    <source>
        <dbReference type="ARBA" id="ARBA00022614"/>
    </source>
</evidence>
<evidence type="ECO:0000256" key="9">
    <source>
        <dbReference type="ARBA" id="ARBA00023180"/>
    </source>
</evidence>
<evidence type="ECO:0000256" key="10">
    <source>
        <dbReference type="SAM" id="MobiDB-lite"/>
    </source>
</evidence>
<dbReference type="Proteomes" id="UP000193642">
    <property type="component" value="Unassembled WGS sequence"/>
</dbReference>
<dbReference type="AlphaFoldDB" id="A0A1Y2CLD4"/>
<evidence type="ECO:0000256" key="4">
    <source>
        <dbReference type="ARBA" id="ARBA00022729"/>
    </source>
</evidence>
<feature type="region of interest" description="Disordered" evidence="10">
    <location>
        <begin position="1"/>
        <end position="24"/>
    </location>
</feature>
<keyword evidence="7" id="KW-0472">Membrane</keyword>
<evidence type="ECO:0000256" key="1">
    <source>
        <dbReference type="ARBA" id="ARBA00004167"/>
    </source>
</evidence>
<keyword evidence="2" id="KW-0433">Leucine-rich repeat</keyword>
<dbReference type="GO" id="GO:0016020">
    <property type="term" value="C:membrane"/>
    <property type="evidence" value="ECO:0007669"/>
    <property type="project" value="UniProtKB-SubCell"/>
</dbReference>
<dbReference type="InterPro" id="IPR036047">
    <property type="entry name" value="F-box-like_dom_sf"/>
</dbReference>
<dbReference type="PROSITE" id="PS50181">
    <property type="entry name" value="FBOX"/>
    <property type="match status" value="1"/>
</dbReference>
<feature type="domain" description="F-box" evidence="11">
    <location>
        <begin position="99"/>
        <end position="144"/>
    </location>
</feature>
<protein>
    <submittedName>
        <fullName evidence="12">L domain-like protein</fullName>
    </submittedName>
</protein>
<dbReference type="SUPFAM" id="SSF52058">
    <property type="entry name" value="L domain-like"/>
    <property type="match status" value="1"/>
</dbReference>
<proteinExistence type="predicted"/>
<dbReference type="SUPFAM" id="SSF81383">
    <property type="entry name" value="F-box domain"/>
    <property type="match status" value="1"/>
</dbReference>
<dbReference type="Pfam" id="PF23598">
    <property type="entry name" value="LRR_14"/>
    <property type="match status" value="1"/>
</dbReference>
<dbReference type="STRING" id="329046.A0A1Y2CLD4"/>
<keyword evidence="6" id="KW-1133">Transmembrane helix</keyword>